<feature type="domain" description="Casein kinase substrate phosphoprotein PP28" evidence="2">
    <location>
        <begin position="80"/>
        <end position="144"/>
    </location>
</feature>
<dbReference type="OrthoDB" id="21120at2759"/>
<dbReference type="Proteomes" id="UP000078046">
    <property type="component" value="Unassembled WGS sequence"/>
</dbReference>
<evidence type="ECO:0000313" key="3">
    <source>
        <dbReference type="EMBL" id="OAF68750.1"/>
    </source>
</evidence>
<dbReference type="InterPro" id="IPR019380">
    <property type="entry name" value="Casein_kinase_sb_PP28"/>
</dbReference>
<evidence type="ECO:0000256" key="1">
    <source>
        <dbReference type="SAM" id="MobiDB-lite"/>
    </source>
</evidence>
<sequence length="152" mass="17371">MRHRTESTVTVSVRIKSMECGSGPEWRIPFQNDKDSVSPSGNCLIKNLVTEKDRPETTETTGSESSGSDSNDDALIEVRNPNHTKSSLDQCKDIGLTRKDRIKQEKRENYMKKHLEGKTPEAQSDMARLEKIRSEREMAANKRKIYEDSKKK</sequence>
<comment type="caution">
    <text evidence="3">The sequence shown here is derived from an EMBL/GenBank/DDBJ whole genome shotgun (WGS) entry which is preliminary data.</text>
</comment>
<name>A0A177B3M1_9BILA</name>
<reference evidence="3 4" key="1">
    <citation type="submission" date="2016-04" db="EMBL/GenBank/DDBJ databases">
        <title>The genome of Intoshia linei affirms orthonectids as highly simplified spiralians.</title>
        <authorList>
            <person name="Mikhailov K.V."/>
            <person name="Slusarev G.S."/>
            <person name="Nikitin M.A."/>
            <person name="Logacheva M.D."/>
            <person name="Penin A."/>
            <person name="Aleoshin V."/>
            <person name="Panchin Y.V."/>
        </authorList>
    </citation>
    <scope>NUCLEOTIDE SEQUENCE [LARGE SCALE GENOMIC DNA]</scope>
    <source>
        <strain evidence="3">Intl2013</strain>
        <tissue evidence="3">Whole animal</tissue>
    </source>
</reference>
<organism evidence="3 4">
    <name type="scientific">Intoshia linei</name>
    <dbReference type="NCBI Taxonomy" id="1819745"/>
    <lineage>
        <taxon>Eukaryota</taxon>
        <taxon>Metazoa</taxon>
        <taxon>Spiralia</taxon>
        <taxon>Lophotrochozoa</taxon>
        <taxon>Mesozoa</taxon>
        <taxon>Orthonectida</taxon>
        <taxon>Rhopaluridae</taxon>
        <taxon>Intoshia</taxon>
    </lineage>
</organism>
<evidence type="ECO:0000313" key="4">
    <source>
        <dbReference type="Proteomes" id="UP000078046"/>
    </source>
</evidence>
<dbReference type="PANTHER" id="PTHR22055">
    <property type="entry name" value="28 KDA HEAT- AND ACID-STABLE PHOSPHOPROTEIN PDGF-ASSOCIATED PROTEIN"/>
    <property type="match status" value="1"/>
</dbReference>
<protein>
    <recommendedName>
        <fullName evidence="2">Casein kinase substrate phosphoprotein PP28 domain-containing protein</fullName>
    </recommendedName>
</protein>
<feature type="compositionally biased region" description="Basic and acidic residues" evidence="1">
    <location>
        <begin position="90"/>
        <end position="119"/>
    </location>
</feature>
<dbReference type="AlphaFoldDB" id="A0A177B3M1"/>
<feature type="compositionally biased region" description="Low complexity" evidence="1">
    <location>
        <begin position="58"/>
        <end position="68"/>
    </location>
</feature>
<feature type="region of interest" description="Disordered" evidence="1">
    <location>
        <begin position="27"/>
        <end position="128"/>
    </location>
</feature>
<accession>A0A177B3M1</accession>
<dbReference type="InterPro" id="IPR039876">
    <property type="entry name" value="HAP28"/>
</dbReference>
<dbReference type="EMBL" id="LWCA01000393">
    <property type="protein sequence ID" value="OAF68750.1"/>
    <property type="molecule type" value="Genomic_DNA"/>
</dbReference>
<keyword evidence="4" id="KW-1185">Reference proteome</keyword>
<dbReference type="Pfam" id="PF10252">
    <property type="entry name" value="PP28"/>
    <property type="match status" value="1"/>
</dbReference>
<proteinExistence type="predicted"/>
<evidence type="ECO:0000259" key="2">
    <source>
        <dbReference type="Pfam" id="PF10252"/>
    </source>
</evidence>
<gene>
    <name evidence="3" type="ORF">A3Q56_03496</name>
</gene>